<organism evidence="1 2">
    <name type="scientific">Gossypium stocksii</name>
    <dbReference type="NCBI Taxonomy" id="47602"/>
    <lineage>
        <taxon>Eukaryota</taxon>
        <taxon>Viridiplantae</taxon>
        <taxon>Streptophyta</taxon>
        <taxon>Embryophyta</taxon>
        <taxon>Tracheophyta</taxon>
        <taxon>Spermatophyta</taxon>
        <taxon>Magnoliopsida</taxon>
        <taxon>eudicotyledons</taxon>
        <taxon>Gunneridae</taxon>
        <taxon>Pentapetalae</taxon>
        <taxon>rosids</taxon>
        <taxon>malvids</taxon>
        <taxon>Malvales</taxon>
        <taxon>Malvaceae</taxon>
        <taxon>Malvoideae</taxon>
        <taxon>Gossypium</taxon>
    </lineage>
</organism>
<gene>
    <name evidence="1" type="ORF">J1N35_040230</name>
</gene>
<keyword evidence="2" id="KW-1185">Reference proteome</keyword>
<comment type="caution">
    <text evidence="1">The sequence shown here is derived from an EMBL/GenBank/DDBJ whole genome shotgun (WGS) entry which is preliminary data.</text>
</comment>
<proteinExistence type="predicted"/>
<accession>A0A9D3ZI51</accession>
<dbReference type="Proteomes" id="UP000828251">
    <property type="component" value="Unassembled WGS sequence"/>
</dbReference>
<name>A0A9D3ZI51_9ROSI</name>
<reference evidence="1 2" key="1">
    <citation type="journal article" date="2021" name="Plant Biotechnol. J.">
        <title>Multi-omics assisted identification of the key and species-specific regulatory components of drought-tolerant mechanisms in Gossypium stocksii.</title>
        <authorList>
            <person name="Yu D."/>
            <person name="Ke L."/>
            <person name="Zhang D."/>
            <person name="Wu Y."/>
            <person name="Sun Y."/>
            <person name="Mei J."/>
            <person name="Sun J."/>
            <person name="Sun Y."/>
        </authorList>
    </citation>
    <scope>NUCLEOTIDE SEQUENCE [LARGE SCALE GENOMIC DNA]</scope>
    <source>
        <strain evidence="2">cv. E1</strain>
        <tissue evidence="1">Leaf</tissue>
    </source>
</reference>
<dbReference type="EMBL" id="JAIQCV010000012">
    <property type="protein sequence ID" value="KAH1038487.1"/>
    <property type="molecule type" value="Genomic_DNA"/>
</dbReference>
<evidence type="ECO:0000313" key="2">
    <source>
        <dbReference type="Proteomes" id="UP000828251"/>
    </source>
</evidence>
<evidence type="ECO:0000313" key="1">
    <source>
        <dbReference type="EMBL" id="KAH1038487.1"/>
    </source>
</evidence>
<dbReference type="AlphaFoldDB" id="A0A9D3ZI51"/>
<sequence length="72" mass="8129">MGIVVNARGLLTKFVEHWAFTNTNNSYSELLDFHILCCRAIELGIGSRATVIFALKHNLKWSKLVLSNNLKP</sequence>
<protein>
    <submittedName>
        <fullName evidence="1">Uncharacterized protein</fullName>
    </submittedName>
</protein>